<organism evidence="2 3">
    <name type="scientific">Chondromyces apiculatus DSM 436</name>
    <dbReference type="NCBI Taxonomy" id="1192034"/>
    <lineage>
        <taxon>Bacteria</taxon>
        <taxon>Pseudomonadati</taxon>
        <taxon>Myxococcota</taxon>
        <taxon>Polyangia</taxon>
        <taxon>Polyangiales</taxon>
        <taxon>Polyangiaceae</taxon>
        <taxon>Chondromyces</taxon>
    </lineage>
</organism>
<evidence type="ECO:0000313" key="3">
    <source>
        <dbReference type="Proteomes" id="UP000019678"/>
    </source>
</evidence>
<feature type="compositionally biased region" description="Pro residues" evidence="1">
    <location>
        <begin position="89"/>
        <end position="100"/>
    </location>
</feature>
<gene>
    <name evidence="2" type="ORF">CAP_5826</name>
</gene>
<keyword evidence="3" id="KW-1185">Reference proteome</keyword>
<comment type="caution">
    <text evidence="2">The sequence shown here is derived from an EMBL/GenBank/DDBJ whole genome shotgun (WGS) entry which is preliminary data.</text>
</comment>
<reference evidence="2 3" key="1">
    <citation type="submission" date="2013-05" db="EMBL/GenBank/DDBJ databases">
        <title>Genome assembly of Chondromyces apiculatus DSM 436.</title>
        <authorList>
            <person name="Sharma G."/>
            <person name="Khatri I."/>
            <person name="Kaur C."/>
            <person name="Mayilraj S."/>
            <person name="Subramanian S."/>
        </authorList>
    </citation>
    <scope>NUCLEOTIDE SEQUENCE [LARGE SCALE GENOMIC DNA]</scope>
    <source>
        <strain evidence="2 3">DSM 436</strain>
    </source>
</reference>
<proteinExistence type="predicted"/>
<dbReference type="AlphaFoldDB" id="A0A017THM0"/>
<dbReference type="EMBL" id="ASRX01000005">
    <property type="protein sequence ID" value="EYF08066.1"/>
    <property type="molecule type" value="Genomic_DNA"/>
</dbReference>
<accession>A0A017THM0</accession>
<sequence>MAQQADQLPPGYAQQQPGYGQQPPPGYGQQGYGQQPPQGYGQQPPQGYGQQPPQGYGQQPPQGYGQQPPQGYGQPPQGYGYGQQGYGQQPPPGYGQPPPGYGYGQPGYGPGYGPPPPGYGRNRGRGDEEGPDGPEPPPPPKARTCCTWSVRYNPFDLLLGKVTFEGEYAVVGPLTLGVEPAWIWGSPFSANLERGGYSIAGTVGVYFGGNAMRGLYLKAYLGYENFKATVTHEGARESELASNPDATNSRTIDSGIAGGMIGSSSVIGRNGGFILSWGIGIGVAFGDTRQITVHADRYGPQTVVFNDKTSRLRPLGSLSLGVAF</sequence>
<dbReference type="eggNOG" id="COG1716">
    <property type="taxonomic scope" value="Bacteria"/>
</dbReference>
<evidence type="ECO:0000313" key="2">
    <source>
        <dbReference type="EMBL" id="EYF08066.1"/>
    </source>
</evidence>
<dbReference type="Proteomes" id="UP000019678">
    <property type="component" value="Unassembled WGS sequence"/>
</dbReference>
<feature type="region of interest" description="Disordered" evidence="1">
    <location>
        <begin position="1"/>
        <end position="142"/>
    </location>
</feature>
<protein>
    <submittedName>
        <fullName evidence="2">Uncharacterized protein</fullName>
    </submittedName>
</protein>
<feature type="compositionally biased region" description="Low complexity" evidence="1">
    <location>
        <begin position="32"/>
        <end position="78"/>
    </location>
</feature>
<evidence type="ECO:0000256" key="1">
    <source>
        <dbReference type="SAM" id="MobiDB-lite"/>
    </source>
</evidence>
<feature type="compositionally biased region" description="Low complexity" evidence="1">
    <location>
        <begin position="9"/>
        <end position="21"/>
    </location>
</feature>
<feature type="compositionally biased region" description="Gly residues" evidence="1">
    <location>
        <begin position="101"/>
        <end position="111"/>
    </location>
</feature>
<name>A0A017THM0_9BACT</name>
<dbReference type="STRING" id="1192034.CAP_5826"/>
<dbReference type="RefSeq" id="WP_197040973.1">
    <property type="nucleotide sequence ID" value="NZ_ASRX01000005.1"/>
</dbReference>